<reference evidence="1 2" key="1">
    <citation type="submission" date="2014-12" db="EMBL/GenBank/DDBJ databases">
        <title>Genomes of Geoalkalibacter ferrihydriticus and Geoalkalibacter subterraneus, two haloalkaliphilic metal-reducing members of the Geobacteraceae.</title>
        <authorList>
            <person name="Badalamenti J.P."/>
            <person name="Torres C.I."/>
            <person name="Krajmalnik-Brown R."/>
            <person name="Bond D.R."/>
        </authorList>
    </citation>
    <scope>NUCLEOTIDE SEQUENCE [LARGE SCALE GENOMIC DNA]</scope>
    <source>
        <strain evidence="1 2">DSM 17813</strain>
    </source>
</reference>
<protein>
    <recommendedName>
        <fullName evidence="3">General secretion pathway protein GspH</fullName>
    </recommendedName>
</protein>
<sequence length="156" mass="17030">MIELGIVVLILALMSVLTVPLLGRVGDAELKSAGRKIAGTVKYLYNEAALQGLTHRMTFDLDGTTIATQRQELNGEWTALPGRYGRAALPGSVRIKNVEVFGKGSFSSGAVSMDIYPVGWLEEAVLHLEDGLGKMTVRFSPLTGTAEFYDDHREFR</sequence>
<organism evidence="1 2">
    <name type="scientific">Geoalkalibacter ferrihydriticus DSM 17813</name>
    <dbReference type="NCBI Taxonomy" id="1121915"/>
    <lineage>
        <taxon>Bacteria</taxon>
        <taxon>Pseudomonadati</taxon>
        <taxon>Thermodesulfobacteriota</taxon>
        <taxon>Desulfuromonadia</taxon>
        <taxon>Desulfuromonadales</taxon>
        <taxon>Geoalkalibacteraceae</taxon>
        <taxon>Geoalkalibacter</taxon>
    </lineage>
</organism>
<gene>
    <name evidence="1" type="ORF">GFER_14720</name>
</gene>
<comment type="caution">
    <text evidence="1">The sequence shown here is derived from an EMBL/GenBank/DDBJ whole genome shotgun (WGS) entry which is preliminary data.</text>
</comment>
<evidence type="ECO:0008006" key="3">
    <source>
        <dbReference type="Google" id="ProtNLM"/>
    </source>
</evidence>
<evidence type="ECO:0000313" key="1">
    <source>
        <dbReference type="EMBL" id="KIH75834.1"/>
    </source>
</evidence>
<name>A0A0C2DQX2_9BACT</name>
<dbReference type="EMBL" id="JWJD01000007">
    <property type="protein sequence ID" value="KIH75834.1"/>
    <property type="molecule type" value="Genomic_DNA"/>
</dbReference>
<proteinExistence type="predicted"/>
<evidence type="ECO:0000313" key="2">
    <source>
        <dbReference type="Proteomes" id="UP000035068"/>
    </source>
</evidence>
<dbReference type="Proteomes" id="UP000035068">
    <property type="component" value="Unassembled WGS sequence"/>
</dbReference>
<dbReference type="AlphaFoldDB" id="A0A0C2DQX2"/>
<accession>A0A0C2DQX2</accession>
<keyword evidence="2" id="KW-1185">Reference proteome</keyword>
<dbReference type="SUPFAM" id="SSF54523">
    <property type="entry name" value="Pili subunits"/>
    <property type="match status" value="1"/>
</dbReference>
<dbReference type="InterPro" id="IPR045584">
    <property type="entry name" value="Pilin-like"/>
</dbReference>